<dbReference type="AlphaFoldDB" id="A0A319D6H3"/>
<organism evidence="2 3">
    <name type="scientific">Aspergillus ellipticus CBS 707.79</name>
    <dbReference type="NCBI Taxonomy" id="1448320"/>
    <lineage>
        <taxon>Eukaryota</taxon>
        <taxon>Fungi</taxon>
        <taxon>Dikarya</taxon>
        <taxon>Ascomycota</taxon>
        <taxon>Pezizomycotina</taxon>
        <taxon>Eurotiomycetes</taxon>
        <taxon>Eurotiomycetidae</taxon>
        <taxon>Eurotiales</taxon>
        <taxon>Aspergillaceae</taxon>
        <taxon>Aspergillus</taxon>
        <taxon>Aspergillus subgen. Circumdati</taxon>
    </lineage>
</organism>
<feature type="region of interest" description="Disordered" evidence="1">
    <location>
        <begin position="1"/>
        <end position="61"/>
    </location>
</feature>
<keyword evidence="3" id="KW-1185">Reference proteome</keyword>
<dbReference type="EMBL" id="KZ825901">
    <property type="protein sequence ID" value="PYH93025.1"/>
    <property type="molecule type" value="Genomic_DNA"/>
</dbReference>
<name>A0A319D6H3_9EURO</name>
<proteinExistence type="predicted"/>
<evidence type="ECO:0000313" key="2">
    <source>
        <dbReference type="EMBL" id="PYH93025.1"/>
    </source>
</evidence>
<accession>A0A319D6H3</accession>
<evidence type="ECO:0000256" key="1">
    <source>
        <dbReference type="SAM" id="MobiDB-lite"/>
    </source>
</evidence>
<dbReference type="Proteomes" id="UP000247810">
    <property type="component" value="Unassembled WGS sequence"/>
</dbReference>
<protein>
    <submittedName>
        <fullName evidence="2">Uncharacterized protein</fullName>
    </submittedName>
</protein>
<reference evidence="2 3" key="1">
    <citation type="submission" date="2018-02" db="EMBL/GenBank/DDBJ databases">
        <title>The genomes of Aspergillus section Nigri reveals drivers in fungal speciation.</title>
        <authorList>
            <consortium name="DOE Joint Genome Institute"/>
            <person name="Vesth T.C."/>
            <person name="Nybo J."/>
            <person name="Theobald S."/>
            <person name="Brandl J."/>
            <person name="Frisvad J.C."/>
            <person name="Nielsen K.F."/>
            <person name="Lyhne E.K."/>
            <person name="Kogle M.E."/>
            <person name="Kuo A."/>
            <person name="Riley R."/>
            <person name="Clum A."/>
            <person name="Nolan M."/>
            <person name="Lipzen A."/>
            <person name="Salamov A."/>
            <person name="Henrissat B."/>
            <person name="Wiebenga A."/>
            <person name="De vries R.P."/>
            <person name="Grigoriev I.V."/>
            <person name="Mortensen U.H."/>
            <person name="Andersen M.R."/>
            <person name="Baker S.E."/>
        </authorList>
    </citation>
    <scope>NUCLEOTIDE SEQUENCE [LARGE SCALE GENOMIC DNA]</scope>
    <source>
        <strain evidence="2 3">CBS 707.79</strain>
    </source>
</reference>
<dbReference type="VEuPathDB" id="FungiDB:BO71DRAFT_8707"/>
<feature type="compositionally biased region" description="Polar residues" evidence="1">
    <location>
        <begin position="50"/>
        <end position="61"/>
    </location>
</feature>
<sequence length="157" mass="16069">MSTSSGPTMADPPHRLAATALGQSGTRACPTNGAPAGDPSSPPSRSSLSHRNQSCQSNQAADATALPLPSLSPVLLSFLLLSPLVSLVLSLASNPPSLPRSKLVVRLVASSRRRGDETGSARFTPKSHLVISLLTATNLLSCKSRASNTTPLGPPSP</sequence>
<evidence type="ECO:0000313" key="3">
    <source>
        <dbReference type="Proteomes" id="UP000247810"/>
    </source>
</evidence>
<gene>
    <name evidence="2" type="ORF">BO71DRAFT_8707</name>
</gene>